<dbReference type="EMBL" id="UYRV01022846">
    <property type="protein sequence ID" value="VDK72517.1"/>
    <property type="molecule type" value="Genomic_DNA"/>
</dbReference>
<feature type="region of interest" description="Disordered" evidence="1">
    <location>
        <begin position="65"/>
        <end position="95"/>
    </location>
</feature>
<feature type="compositionally biased region" description="Basic and acidic residues" evidence="1">
    <location>
        <begin position="13"/>
        <end position="30"/>
    </location>
</feature>
<gene>
    <name evidence="2" type="ORF">CGOC_LOCUS6844</name>
</gene>
<feature type="region of interest" description="Disordered" evidence="1">
    <location>
        <begin position="1"/>
        <end position="31"/>
    </location>
</feature>
<proteinExistence type="predicted"/>
<accession>A0A3P6SJP9</accession>
<name>A0A3P6SJP9_CYLGO</name>
<dbReference type="AlphaFoldDB" id="A0A3P6SJP9"/>
<evidence type="ECO:0000256" key="1">
    <source>
        <dbReference type="SAM" id="MobiDB-lite"/>
    </source>
</evidence>
<evidence type="ECO:0000313" key="3">
    <source>
        <dbReference type="Proteomes" id="UP000271889"/>
    </source>
</evidence>
<sequence length="147" mass="16661">MKIIAAETESGPGDEHLKLKDSPSSADEKSQWYTNDVRGIELVDSRCYRTPNGFQKEATFPYESLFDPAQSNRGGSEALSEDRVQNSQQSTFARRRGPLERFTLMIGENILHFKIVKGPENNDSKFQSLLNFHGFKVTTFRGILLMI</sequence>
<dbReference type="Proteomes" id="UP000271889">
    <property type="component" value="Unassembled WGS sequence"/>
</dbReference>
<evidence type="ECO:0000313" key="2">
    <source>
        <dbReference type="EMBL" id="VDK72517.1"/>
    </source>
</evidence>
<organism evidence="2 3">
    <name type="scientific">Cylicostephanus goldi</name>
    <name type="common">Nematode worm</name>
    <dbReference type="NCBI Taxonomy" id="71465"/>
    <lineage>
        <taxon>Eukaryota</taxon>
        <taxon>Metazoa</taxon>
        <taxon>Ecdysozoa</taxon>
        <taxon>Nematoda</taxon>
        <taxon>Chromadorea</taxon>
        <taxon>Rhabditida</taxon>
        <taxon>Rhabditina</taxon>
        <taxon>Rhabditomorpha</taxon>
        <taxon>Strongyloidea</taxon>
        <taxon>Strongylidae</taxon>
        <taxon>Cylicostephanus</taxon>
    </lineage>
</organism>
<reference evidence="2 3" key="1">
    <citation type="submission" date="2018-11" db="EMBL/GenBank/DDBJ databases">
        <authorList>
            <consortium name="Pathogen Informatics"/>
        </authorList>
    </citation>
    <scope>NUCLEOTIDE SEQUENCE [LARGE SCALE GENOMIC DNA]</scope>
</reference>
<dbReference type="OrthoDB" id="5873692at2759"/>
<protein>
    <submittedName>
        <fullName evidence="2">Uncharacterized protein</fullName>
    </submittedName>
</protein>
<keyword evidence="3" id="KW-1185">Reference proteome</keyword>